<gene>
    <name evidence="1" type="ORF">SAMN04487910_3181</name>
</gene>
<proteinExistence type="predicted"/>
<dbReference type="RefSeq" id="WP_091410251.1">
    <property type="nucleotide sequence ID" value="NZ_FOAB01000005.1"/>
</dbReference>
<name>A0A1H7SIV6_AQUAM</name>
<dbReference type="OrthoDB" id="4868247at2"/>
<organism evidence="1 2">
    <name type="scientific">Aquimarina amphilecti</name>
    <dbReference type="NCBI Taxonomy" id="1038014"/>
    <lineage>
        <taxon>Bacteria</taxon>
        <taxon>Pseudomonadati</taxon>
        <taxon>Bacteroidota</taxon>
        <taxon>Flavobacteriia</taxon>
        <taxon>Flavobacteriales</taxon>
        <taxon>Flavobacteriaceae</taxon>
        <taxon>Aquimarina</taxon>
    </lineage>
</organism>
<reference evidence="1 2" key="1">
    <citation type="submission" date="2016-10" db="EMBL/GenBank/DDBJ databases">
        <authorList>
            <person name="de Groot N.N."/>
        </authorList>
    </citation>
    <scope>NUCLEOTIDE SEQUENCE [LARGE SCALE GENOMIC DNA]</scope>
    <source>
        <strain evidence="1 2">DSM 25232</strain>
    </source>
</reference>
<dbReference type="Proteomes" id="UP000198521">
    <property type="component" value="Unassembled WGS sequence"/>
</dbReference>
<evidence type="ECO:0000313" key="1">
    <source>
        <dbReference type="EMBL" id="SEL72443.1"/>
    </source>
</evidence>
<accession>A0A1H7SIV6</accession>
<dbReference type="InterPro" id="IPR025833">
    <property type="entry name" value="GDYXXLXY"/>
</dbReference>
<evidence type="ECO:0000313" key="2">
    <source>
        <dbReference type="Proteomes" id="UP000198521"/>
    </source>
</evidence>
<dbReference type="STRING" id="1038014.SAMN04487910_3181"/>
<dbReference type="Pfam" id="PF14345">
    <property type="entry name" value="GDYXXLXY"/>
    <property type="match status" value="1"/>
</dbReference>
<dbReference type="AlphaFoldDB" id="A0A1H7SIV6"/>
<sequence>MKIIYLFILFVVVALAQIFVPIHMIVDNEDVLISGTEYKFKTRPIDPTDPFRGKYITLQYEMNHFDTNDTTYVVGEEIYVYLNNDNEGFAEASEISKVPVETEKDYVTARVTYYYNGQVNFQLPFNTYYMEETKAYDAEMAYVEANRDSLSNNIYALVYIKDDHVVLKDVLIDDMPIKEYVEK</sequence>
<dbReference type="EMBL" id="FOAB01000005">
    <property type="protein sequence ID" value="SEL72443.1"/>
    <property type="molecule type" value="Genomic_DNA"/>
</dbReference>
<protein>
    <submittedName>
        <fullName evidence="1">GDYXXLXY protein</fullName>
    </submittedName>
</protein>
<keyword evidence="2" id="KW-1185">Reference proteome</keyword>